<evidence type="ECO:0000256" key="3">
    <source>
        <dbReference type="ARBA" id="ARBA00023163"/>
    </source>
</evidence>
<evidence type="ECO:0000313" key="7">
    <source>
        <dbReference type="Proteomes" id="UP001469365"/>
    </source>
</evidence>
<dbReference type="SUPFAM" id="SSF48498">
    <property type="entry name" value="Tetracyclin repressor-like, C-terminal domain"/>
    <property type="match status" value="1"/>
</dbReference>
<accession>A0ABU9DD75</accession>
<dbReference type="Gene3D" id="1.10.10.60">
    <property type="entry name" value="Homeodomain-like"/>
    <property type="match status" value="1"/>
</dbReference>
<sequence length="193" mass="22509">MGRQRTFDEDHVLEQAMQLFWTKGFEHTSIQDVCEYAGVHRGSMYHTFGDKHELFLACLDRFRHTLRDRLFVQLEEPGDPREVLTRFFDTLIDRMLDENKQRRGCLIANTAMELAPLEPCVEVRVAANLLDMEHMFHAFLVRAQREGKLKSKHSLREMARFLVTTKQGLHVMAKTTTDRKMLEDACKVALSLV</sequence>
<organism evidence="6 7">
    <name type="scientific">Paenibacillus filicis</name>
    <dbReference type="NCBI Taxonomy" id="669464"/>
    <lineage>
        <taxon>Bacteria</taxon>
        <taxon>Bacillati</taxon>
        <taxon>Bacillota</taxon>
        <taxon>Bacilli</taxon>
        <taxon>Bacillales</taxon>
        <taxon>Paenibacillaceae</taxon>
        <taxon>Paenibacillus</taxon>
    </lineage>
</organism>
<dbReference type="InterPro" id="IPR001647">
    <property type="entry name" value="HTH_TetR"/>
</dbReference>
<dbReference type="EMBL" id="JBBPCC010000001">
    <property type="protein sequence ID" value="MEK8126800.1"/>
    <property type="molecule type" value="Genomic_DNA"/>
</dbReference>
<dbReference type="Gene3D" id="1.10.357.10">
    <property type="entry name" value="Tetracycline Repressor, domain 2"/>
    <property type="match status" value="1"/>
</dbReference>
<dbReference type="InterPro" id="IPR036271">
    <property type="entry name" value="Tet_transcr_reg_TetR-rel_C_sf"/>
</dbReference>
<evidence type="ECO:0000259" key="5">
    <source>
        <dbReference type="PROSITE" id="PS50977"/>
    </source>
</evidence>
<dbReference type="PRINTS" id="PR00455">
    <property type="entry name" value="HTHTETR"/>
</dbReference>
<dbReference type="PANTHER" id="PTHR47506:SF1">
    <property type="entry name" value="HTH-TYPE TRANSCRIPTIONAL REGULATOR YJDC"/>
    <property type="match status" value="1"/>
</dbReference>
<gene>
    <name evidence="6" type="ORF">WMW72_02655</name>
</gene>
<protein>
    <submittedName>
        <fullName evidence="6">TetR/AcrR family transcriptional regulator</fullName>
    </submittedName>
</protein>
<dbReference type="RefSeq" id="WP_341413847.1">
    <property type="nucleotide sequence ID" value="NZ_JBBPCC010000001.1"/>
</dbReference>
<dbReference type="Proteomes" id="UP001469365">
    <property type="component" value="Unassembled WGS sequence"/>
</dbReference>
<proteinExistence type="predicted"/>
<feature type="domain" description="HTH tetR-type" evidence="5">
    <location>
        <begin position="6"/>
        <end position="66"/>
    </location>
</feature>
<dbReference type="InterPro" id="IPR009057">
    <property type="entry name" value="Homeodomain-like_sf"/>
</dbReference>
<evidence type="ECO:0000256" key="1">
    <source>
        <dbReference type="ARBA" id="ARBA00023015"/>
    </source>
</evidence>
<dbReference type="Pfam" id="PF00440">
    <property type="entry name" value="TetR_N"/>
    <property type="match status" value="1"/>
</dbReference>
<evidence type="ECO:0000256" key="4">
    <source>
        <dbReference type="PROSITE-ProRule" id="PRU00335"/>
    </source>
</evidence>
<keyword evidence="2 4" id="KW-0238">DNA-binding</keyword>
<evidence type="ECO:0000313" key="6">
    <source>
        <dbReference type="EMBL" id="MEK8126800.1"/>
    </source>
</evidence>
<dbReference type="InterPro" id="IPR011075">
    <property type="entry name" value="TetR_C"/>
</dbReference>
<name>A0ABU9DD75_9BACL</name>
<keyword evidence="3" id="KW-0804">Transcription</keyword>
<reference evidence="6 7" key="1">
    <citation type="submission" date="2024-04" db="EMBL/GenBank/DDBJ databases">
        <title>draft genome sequnece of Paenibacillus filicis.</title>
        <authorList>
            <person name="Kim D.-U."/>
        </authorList>
    </citation>
    <scope>NUCLEOTIDE SEQUENCE [LARGE SCALE GENOMIC DNA]</scope>
    <source>
        <strain evidence="6 7">KACC14197</strain>
    </source>
</reference>
<evidence type="ECO:0000256" key="2">
    <source>
        <dbReference type="ARBA" id="ARBA00023125"/>
    </source>
</evidence>
<keyword evidence="7" id="KW-1185">Reference proteome</keyword>
<feature type="DNA-binding region" description="H-T-H motif" evidence="4">
    <location>
        <begin position="29"/>
        <end position="48"/>
    </location>
</feature>
<comment type="caution">
    <text evidence="6">The sequence shown here is derived from an EMBL/GenBank/DDBJ whole genome shotgun (WGS) entry which is preliminary data.</text>
</comment>
<dbReference type="Pfam" id="PF16925">
    <property type="entry name" value="TetR_C_13"/>
    <property type="match status" value="1"/>
</dbReference>
<keyword evidence="1" id="KW-0805">Transcription regulation</keyword>
<dbReference type="PROSITE" id="PS50977">
    <property type="entry name" value="HTH_TETR_2"/>
    <property type="match status" value="1"/>
</dbReference>
<dbReference type="SUPFAM" id="SSF46689">
    <property type="entry name" value="Homeodomain-like"/>
    <property type="match status" value="1"/>
</dbReference>
<dbReference type="PANTHER" id="PTHR47506">
    <property type="entry name" value="TRANSCRIPTIONAL REGULATORY PROTEIN"/>
    <property type="match status" value="1"/>
</dbReference>